<dbReference type="PANTHER" id="PTHR42973">
    <property type="entry name" value="BINDING OXIDOREDUCTASE, PUTATIVE (AFU_ORTHOLOGUE AFUA_1G17690)-RELATED"/>
    <property type="match status" value="1"/>
</dbReference>
<dbReference type="RefSeq" id="WP_220338583.1">
    <property type="nucleotide sequence ID" value="NZ_JAEUAX010000001.1"/>
</dbReference>
<dbReference type="SUPFAM" id="SSF56176">
    <property type="entry name" value="FAD-binding/transporter-associated domain-like"/>
    <property type="match status" value="1"/>
</dbReference>
<dbReference type="Gene3D" id="3.40.462.20">
    <property type="match status" value="1"/>
</dbReference>
<reference evidence="7 8" key="1">
    <citation type="journal article" date="2021" name="MBio">
        <title>Poor Competitiveness of Bradyrhizobium in Pigeon Pea Root Colonization in Indian Soils.</title>
        <authorList>
            <person name="Chalasani D."/>
            <person name="Basu A."/>
            <person name="Pullabhotla S.V.S.R.N."/>
            <person name="Jorrin B."/>
            <person name="Neal A.L."/>
            <person name="Poole P.S."/>
            <person name="Podile A.R."/>
            <person name="Tkacz A."/>
        </authorList>
    </citation>
    <scope>NUCLEOTIDE SEQUENCE [LARGE SCALE GENOMIC DNA]</scope>
    <source>
        <strain evidence="7 8">HU12</strain>
    </source>
</reference>
<dbReference type="InterPro" id="IPR012951">
    <property type="entry name" value="BBE"/>
</dbReference>
<feature type="domain" description="FAD-binding PCMH-type" evidence="6">
    <location>
        <begin position="42"/>
        <end position="212"/>
    </location>
</feature>
<evidence type="ECO:0000256" key="1">
    <source>
        <dbReference type="ARBA" id="ARBA00001974"/>
    </source>
</evidence>
<name>A0ABS7HTQ3_9MICO</name>
<dbReference type="InterPro" id="IPR016167">
    <property type="entry name" value="FAD-bd_PCMH_sub1"/>
</dbReference>
<evidence type="ECO:0000256" key="3">
    <source>
        <dbReference type="ARBA" id="ARBA00022630"/>
    </source>
</evidence>
<dbReference type="Gene3D" id="3.30.43.10">
    <property type="entry name" value="Uridine Diphospho-n-acetylenolpyruvylglucosamine Reductase, domain 2"/>
    <property type="match status" value="1"/>
</dbReference>
<keyword evidence="8" id="KW-1185">Reference proteome</keyword>
<dbReference type="InterPro" id="IPR006093">
    <property type="entry name" value="Oxy_OxRdtase_FAD_BS"/>
</dbReference>
<evidence type="ECO:0000256" key="5">
    <source>
        <dbReference type="ARBA" id="ARBA00023002"/>
    </source>
</evidence>
<dbReference type="Pfam" id="PF08031">
    <property type="entry name" value="BBE"/>
    <property type="match status" value="1"/>
</dbReference>
<keyword evidence="4" id="KW-0274">FAD</keyword>
<dbReference type="InterPro" id="IPR050416">
    <property type="entry name" value="FAD-linked_Oxidoreductase"/>
</dbReference>
<proteinExistence type="inferred from homology"/>
<dbReference type="PANTHER" id="PTHR42973:SF39">
    <property type="entry name" value="FAD-BINDING PCMH-TYPE DOMAIN-CONTAINING PROTEIN"/>
    <property type="match status" value="1"/>
</dbReference>
<evidence type="ECO:0000256" key="4">
    <source>
        <dbReference type="ARBA" id="ARBA00022827"/>
    </source>
</evidence>
<comment type="cofactor">
    <cofactor evidence="1">
        <name>FAD</name>
        <dbReference type="ChEBI" id="CHEBI:57692"/>
    </cofactor>
</comment>
<dbReference type="InterPro" id="IPR016169">
    <property type="entry name" value="FAD-bd_PCMH_sub2"/>
</dbReference>
<evidence type="ECO:0000313" key="7">
    <source>
        <dbReference type="EMBL" id="MBW9108490.1"/>
    </source>
</evidence>
<gene>
    <name evidence="7" type="ORF">JNB61_01755</name>
</gene>
<organism evidence="7 8">
    <name type="scientific">Microbacterium ureisolvens</name>
    <dbReference type="NCBI Taxonomy" id="2781186"/>
    <lineage>
        <taxon>Bacteria</taxon>
        <taxon>Bacillati</taxon>
        <taxon>Actinomycetota</taxon>
        <taxon>Actinomycetes</taxon>
        <taxon>Micrococcales</taxon>
        <taxon>Microbacteriaceae</taxon>
        <taxon>Microbacterium</taxon>
    </lineage>
</organism>
<dbReference type="Pfam" id="PF01565">
    <property type="entry name" value="FAD_binding_4"/>
    <property type="match status" value="1"/>
</dbReference>
<dbReference type="InterPro" id="IPR016166">
    <property type="entry name" value="FAD-bd_PCMH"/>
</dbReference>
<sequence>MTLTQPTETHMLADLATAVSCEVVLPGDGGYDLLRRVWNADIDRHPAAIVRVCTAQDVSDALQWCVARGVPVTVRGGGHNLAGTAVADAAVLIDTALLNDVVFDAEAGTVSVGAGCRWGDVDRAAQPYDLAVPAGVVSHTGVAGLTLGGGFGYLARLHGATVDHVVEIEVVVADGRILTANADENPDLFWALKGAGHNYGIATRFTYRTVALPGLATVRQALYPATDRKGILQFFRQWGPDAPGNIGTYIRLLRAPEYWSQIPAEHRGQPIISVATVYYGEPSDEPAATAGMFAHGSAIYESLRTMHHATLQHATDDEFRYGIAHYWKHLFLQDLSDDAIDTVIEHSDAYTGRALNSSAHIAHQLMCPFEILAGRREPRDSSNDSTAGVGSPFAANIGADWEYPGEKAPLVAWAKAFDQALAPYKAGTYINFTSVAGDESVARAVYGDKYDRLVAVKSEYDPANVFSRGLVDLSDNAGELA</sequence>
<dbReference type="PROSITE" id="PS51387">
    <property type="entry name" value="FAD_PCMH"/>
    <property type="match status" value="1"/>
</dbReference>
<keyword evidence="5" id="KW-0560">Oxidoreductase</keyword>
<dbReference type="PROSITE" id="PS00862">
    <property type="entry name" value="OX2_COVAL_FAD"/>
    <property type="match status" value="1"/>
</dbReference>
<comment type="caution">
    <text evidence="7">The sequence shown here is derived from an EMBL/GenBank/DDBJ whole genome shotgun (WGS) entry which is preliminary data.</text>
</comment>
<evidence type="ECO:0000313" key="8">
    <source>
        <dbReference type="Proteomes" id="UP000777440"/>
    </source>
</evidence>
<evidence type="ECO:0000256" key="2">
    <source>
        <dbReference type="ARBA" id="ARBA00005466"/>
    </source>
</evidence>
<dbReference type="EMBL" id="JAEUAX010000001">
    <property type="protein sequence ID" value="MBW9108490.1"/>
    <property type="molecule type" value="Genomic_DNA"/>
</dbReference>
<dbReference type="InterPro" id="IPR006094">
    <property type="entry name" value="Oxid_FAD_bind_N"/>
</dbReference>
<comment type="similarity">
    <text evidence="2">Belongs to the oxygen-dependent FAD-linked oxidoreductase family.</text>
</comment>
<accession>A0ABS7HTQ3</accession>
<protein>
    <submittedName>
        <fullName evidence="7">FAD-binding oxidoreductase</fullName>
    </submittedName>
</protein>
<dbReference type="Proteomes" id="UP000777440">
    <property type="component" value="Unassembled WGS sequence"/>
</dbReference>
<evidence type="ECO:0000259" key="6">
    <source>
        <dbReference type="PROSITE" id="PS51387"/>
    </source>
</evidence>
<keyword evidence="3" id="KW-0285">Flavoprotein</keyword>
<dbReference type="Gene3D" id="3.30.465.10">
    <property type="match status" value="1"/>
</dbReference>
<dbReference type="InterPro" id="IPR036318">
    <property type="entry name" value="FAD-bd_PCMH-like_sf"/>
</dbReference>